<protein>
    <recommendedName>
        <fullName evidence="4">DUF3422 domain-containing protein</fullName>
    </recommendedName>
</protein>
<dbReference type="EnsemblProtists" id="EOD24453">
    <property type="protein sequence ID" value="EOD24453"/>
    <property type="gene ID" value="EMIHUDRAFT_457741"/>
</dbReference>
<reference evidence="2" key="2">
    <citation type="submission" date="2024-10" db="UniProtKB">
        <authorList>
            <consortium name="EnsemblProtists"/>
        </authorList>
    </citation>
    <scope>IDENTIFICATION</scope>
</reference>
<proteinExistence type="predicted"/>
<reference evidence="3" key="1">
    <citation type="journal article" date="2013" name="Nature">
        <title>Pan genome of the phytoplankton Emiliania underpins its global distribution.</title>
        <authorList>
            <person name="Read B.A."/>
            <person name="Kegel J."/>
            <person name="Klute M.J."/>
            <person name="Kuo A."/>
            <person name="Lefebvre S.C."/>
            <person name="Maumus F."/>
            <person name="Mayer C."/>
            <person name="Miller J."/>
            <person name="Monier A."/>
            <person name="Salamov A."/>
            <person name="Young J."/>
            <person name="Aguilar M."/>
            <person name="Claverie J.M."/>
            <person name="Frickenhaus S."/>
            <person name="Gonzalez K."/>
            <person name="Herman E.K."/>
            <person name="Lin Y.C."/>
            <person name="Napier J."/>
            <person name="Ogata H."/>
            <person name="Sarno A.F."/>
            <person name="Shmutz J."/>
            <person name="Schroeder D."/>
            <person name="de Vargas C."/>
            <person name="Verret F."/>
            <person name="von Dassow P."/>
            <person name="Valentin K."/>
            <person name="Van de Peer Y."/>
            <person name="Wheeler G."/>
            <person name="Dacks J.B."/>
            <person name="Delwiche C.F."/>
            <person name="Dyhrman S.T."/>
            <person name="Glockner G."/>
            <person name="John U."/>
            <person name="Richards T."/>
            <person name="Worden A.Z."/>
            <person name="Zhang X."/>
            <person name="Grigoriev I.V."/>
            <person name="Allen A.E."/>
            <person name="Bidle K."/>
            <person name="Borodovsky M."/>
            <person name="Bowler C."/>
            <person name="Brownlee C."/>
            <person name="Cock J.M."/>
            <person name="Elias M."/>
            <person name="Gladyshev V.N."/>
            <person name="Groth M."/>
            <person name="Guda C."/>
            <person name="Hadaegh A."/>
            <person name="Iglesias-Rodriguez M.D."/>
            <person name="Jenkins J."/>
            <person name="Jones B.M."/>
            <person name="Lawson T."/>
            <person name="Leese F."/>
            <person name="Lindquist E."/>
            <person name="Lobanov A."/>
            <person name="Lomsadze A."/>
            <person name="Malik S.B."/>
            <person name="Marsh M.E."/>
            <person name="Mackinder L."/>
            <person name="Mock T."/>
            <person name="Mueller-Roeber B."/>
            <person name="Pagarete A."/>
            <person name="Parker M."/>
            <person name="Probert I."/>
            <person name="Quesneville H."/>
            <person name="Raines C."/>
            <person name="Rensing S.A."/>
            <person name="Riano-Pachon D.M."/>
            <person name="Richier S."/>
            <person name="Rokitta S."/>
            <person name="Shiraiwa Y."/>
            <person name="Soanes D.M."/>
            <person name="van der Giezen M."/>
            <person name="Wahlund T.M."/>
            <person name="Williams B."/>
            <person name="Wilson W."/>
            <person name="Wolfe G."/>
            <person name="Wurch L.L."/>
        </authorList>
    </citation>
    <scope>NUCLEOTIDE SEQUENCE</scope>
</reference>
<dbReference type="HOGENOM" id="CLU_035873_0_0_1"/>
<feature type="coiled-coil region" evidence="1">
    <location>
        <begin position="450"/>
        <end position="477"/>
    </location>
</feature>
<dbReference type="PaxDb" id="2903-EOD24453"/>
<dbReference type="RefSeq" id="XP_005776882.1">
    <property type="nucleotide sequence ID" value="XM_005776825.1"/>
</dbReference>
<dbReference type="AlphaFoldDB" id="A0A0D3JLR8"/>
<dbReference type="eggNOG" id="ENOG502SIAR">
    <property type="taxonomic scope" value="Eukaryota"/>
</dbReference>
<accession>A0A0D3JLR8</accession>
<sequence>MRATVTSSRAATRSVRSVCTVAARASHHPISQHPLRKDVAGVLHGRPFPRLDALPCAVTAITTTHKEPFELEGVVFPMFSQRHLLDSATRSEPPSSIEAACVVGRTREEAREEHSHLSLLCEHFLVPPPEASATFFTADLGGAGRLRWEQNTEVSTYTFLRPLPEEGSPLFEAPSLSLSAVPAWWLHSLPGRVVAATHIAVVSREPPHPTHIDIRQYSPHFNRSSFVTAASVDDGDFRLRVVVWLVEAVPSRWQHHAPVGGRGLDAVRQGLAVAAAGQRTAAGKVVQRLIELDKYRSLALMAQPLARSVSPRVDALQAPAQLQGVNDELRRSSACDLEGQRRLLDGLLRLTATALRVQEIASYRFSAAAAYAKIVEDRVSFLRLGRLEGAREPLPDRTSGSLGSSRVRSTGAPSLESFLMGALQPAMRSCSAMSARLASVAATSRTTIDLLRARLTVEQQAQNVEQLEQLKETARTQLLLQECVEGLSVVAITYYSTGVLGYAAKAAHTLGYLPVQPEVALGCGMPLVGVGVWVALHRLKHSVLGERPAAPPTQEPRG</sequence>
<keyword evidence="1" id="KW-0175">Coiled coil</keyword>
<keyword evidence="3" id="KW-1185">Reference proteome</keyword>
<dbReference type="Proteomes" id="UP000013827">
    <property type="component" value="Unassembled WGS sequence"/>
</dbReference>
<evidence type="ECO:0000313" key="2">
    <source>
        <dbReference type="EnsemblProtists" id="EOD24453"/>
    </source>
</evidence>
<dbReference type="Pfam" id="PF11902">
    <property type="entry name" value="DUF3422"/>
    <property type="match status" value="2"/>
</dbReference>
<evidence type="ECO:0008006" key="4">
    <source>
        <dbReference type="Google" id="ProtNLM"/>
    </source>
</evidence>
<dbReference type="GeneID" id="17269999"/>
<organism evidence="2 3">
    <name type="scientific">Emiliania huxleyi (strain CCMP1516)</name>
    <dbReference type="NCBI Taxonomy" id="280463"/>
    <lineage>
        <taxon>Eukaryota</taxon>
        <taxon>Haptista</taxon>
        <taxon>Haptophyta</taxon>
        <taxon>Prymnesiophyceae</taxon>
        <taxon>Isochrysidales</taxon>
        <taxon>Noelaerhabdaceae</taxon>
        <taxon>Emiliania</taxon>
    </lineage>
</organism>
<name>A0A0D3JLR8_EMIH1</name>
<dbReference type="KEGG" id="ehx:EMIHUDRAFT_457741"/>
<evidence type="ECO:0000313" key="3">
    <source>
        <dbReference type="Proteomes" id="UP000013827"/>
    </source>
</evidence>
<evidence type="ECO:0000256" key="1">
    <source>
        <dbReference type="SAM" id="Coils"/>
    </source>
</evidence>
<dbReference type="InterPro" id="IPR021830">
    <property type="entry name" value="DUF3422"/>
</dbReference>